<dbReference type="Gene3D" id="3.30.1360.40">
    <property type="match status" value="1"/>
</dbReference>
<dbReference type="InterPro" id="IPR002661">
    <property type="entry name" value="Ribosome_recyc_fac"/>
</dbReference>
<accession>A0A9D1LMY7</accession>
<dbReference type="SUPFAM" id="SSF55194">
    <property type="entry name" value="Ribosome recycling factor, RRF"/>
    <property type="match status" value="1"/>
</dbReference>
<evidence type="ECO:0000256" key="1">
    <source>
        <dbReference type="ARBA" id="ARBA00005912"/>
    </source>
</evidence>
<dbReference type="AlphaFoldDB" id="A0A9D1LMY7"/>
<reference evidence="5" key="2">
    <citation type="journal article" date="2021" name="PeerJ">
        <title>Extensive microbial diversity within the chicken gut microbiome revealed by metagenomics and culture.</title>
        <authorList>
            <person name="Gilroy R."/>
            <person name="Ravi A."/>
            <person name="Getino M."/>
            <person name="Pursley I."/>
            <person name="Horton D.L."/>
            <person name="Alikhan N.F."/>
            <person name="Baker D."/>
            <person name="Gharbi K."/>
            <person name="Hall N."/>
            <person name="Watson M."/>
            <person name="Adriaenssens E.M."/>
            <person name="Foster-Nyarko E."/>
            <person name="Jarju S."/>
            <person name="Secka A."/>
            <person name="Antonio M."/>
            <person name="Oren A."/>
            <person name="Chaudhuri R.R."/>
            <person name="La Ragione R."/>
            <person name="Hildebrand F."/>
            <person name="Pallen M.J."/>
        </authorList>
    </citation>
    <scope>NUCLEOTIDE SEQUENCE</scope>
    <source>
        <strain evidence="5">ChiGjej1B1-22543</strain>
    </source>
</reference>
<dbReference type="InterPro" id="IPR023584">
    <property type="entry name" value="Ribosome_recyc_fac_dom"/>
</dbReference>
<evidence type="ECO:0000256" key="2">
    <source>
        <dbReference type="ARBA" id="ARBA00022917"/>
    </source>
</evidence>
<dbReference type="NCBIfam" id="TIGR00496">
    <property type="entry name" value="frr"/>
    <property type="match status" value="1"/>
</dbReference>
<comment type="similarity">
    <text evidence="1 3">Belongs to the RRF family.</text>
</comment>
<organism evidence="5 6">
    <name type="scientific">Candidatus Alloenteromonas pullicola</name>
    <dbReference type="NCBI Taxonomy" id="2840784"/>
    <lineage>
        <taxon>Bacteria</taxon>
        <taxon>Bacillati</taxon>
        <taxon>Bacillota</taxon>
        <taxon>Bacillota incertae sedis</taxon>
        <taxon>Candidatus Alloenteromonas</taxon>
    </lineage>
</organism>
<dbReference type="EMBL" id="DVMV01000008">
    <property type="protein sequence ID" value="HIU44834.1"/>
    <property type="molecule type" value="Genomic_DNA"/>
</dbReference>
<dbReference type="Proteomes" id="UP000824070">
    <property type="component" value="Unassembled WGS sequence"/>
</dbReference>
<dbReference type="CDD" id="cd00520">
    <property type="entry name" value="RRF"/>
    <property type="match status" value="1"/>
</dbReference>
<dbReference type="FunFam" id="3.30.1360.40:FF:000001">
    <property type="entry name" value="Ribosome-recycling factor"/>
    <property type="match status" value="1"/>
</dbReference>
<protein>
    <recommendedName>
        <fullName evidence="3">Ribosome-recycling factor</fullName>
        <shortName evidence="3">RRF</shortName>
    </recommendedName>
    <alternativeName>
        <fullName evidence="3">Ribosome-releasing factor</fullName>
    </alternativeName>
</protein>
<feature type="domain" description="Ribosome recycling factor" evidence="4">
    <location>
        <begin position="19"/>
        <end position="179"/>
    </location>
</feature>
<dbReference type="HAMAP" id="MF_00040">
    <property type="entry name" value="RRF"/>
    <property type="match status" value="1"/>
</dbReference>
<dbReference type="GO" id="GO:0006415">
    <property type="term" value="P:translational termination"/>
    <property type="evidence" value="ECO:0007669"/>
    <property type="project" value="UniProtKB-UniRule"/>
</dbReference>
<dbReference type="Gene3D" id="1.10.132.20">
    <property type="entry name" value="Ribosome-recycling factor"/>
    <property type="match status" value="1"/>
</dbReference>
<evidence type="ECO:0000256" key="3">
    <source>
        <dbReference type="HAMAP-Rule" id="MF_00040"/>
    </source>
</evidence>
<sequence>MDAYTQEASSKMGKSIESLQNSLAKLRSGRANPSMLDGIKCDYYGEKMDITSLCSIQMPEPRQLYVKPYSREDLKTIAAAISAANLGVNPQTEADGIRIVVPPLTEELRRDIAKKAKALGDEAKVSIRNIRRDVLNLLKEDDSMSDDYKDRVEDEIQKEVESANKKVDGIIAEKTKEIMTI</sequence>
<name>A0A9D1LMY7_9FIRM</name>
<gene>
    <name evidence="3 5" type="primary">frr</name>
    <name evidence="5" type="ORF">IAC52_00840</name>
</gene>
<reference evidence="5" key="1">
    <citation type="submission" date="2020-10" db="EMBL/GenBank/DDBJ databases">
        <authorList>
            <person name="Gilroy R."/>
        </authorList>
    </citation>
    <scope>NUCLEOTIDE SEQUENCE</scope>
    <source>
        <strain evidence="5">ChiGjej1B1-22543</strain>
    </source>
</reference>
<dbReference type="InterPro" id="IPR036191">
    <property type="entry name" value="RRF_sf"/>
</dbReference>
<dbReference type="Pfam" id="PF01765">
    <property type="entry name" value="RRF"/>
    <property type="match status" value="1"/>
</dbReference>
<comment type="caution">
    <text evidence="5">The sequence shown here is derived from an EMBL/GenBank/DDBJ whole genome shotgun (WGS) entry which is preliminary data.</text>
</comment>
<dbReference type="PANTHER" id="PTHR20982:SF3">
    <property type="entry name" value="MITOCHONDRIAL RIBOSOME RECYCLING FACTOR PSEUDO 1"/>
    <property type="match status" value="1"/>
</dbReference>
<dbReference type="GO" id="GO:0005737">
    <property type="term" value="C:cytoplasm"/>
    <property type="evidence" value="ECO:0007669"/>
    <property type="project" value="UniProtKB-SubCell"/>
</dbReference>
<keyword evidence="2 3" id="KW-0648">Protein biosynthesis</keyword>
<proteinExistence type="inferred from homology"/>
<evidence type="ECO:0000259" key="4">
    <source>
        <dbReference type="Pfam" id="PF01765"/>
    </source>
</evidence>
<evidence type="ECO:0000313" key="6">
    <source>
        <dbReference type="Proteomes" id="UP000824070"/>
    </source>
</evidence>
<comment type="subcellular location">
    <subcellularLocation>
        <location evidence="3">Cytoplasm</location>
    </subcellularLocation>
</comment>
<dbReference type="PANTHER" id="PTHR20982">
    <property type="entry name" value="RIBOSOME RECYCLING FACTOR"/>
    <property type="match status" value="1"/>
</dbReference>
<dbReference type="GO" id="GO:0043023">
    <property type="term" value="F:ribosomal large subunit binding"/>
    <property type="evidence" value="ECO:0007669"/>
    <property type="project" value="TreeGrafter"/>
</dbReference>
<comment type="function">
    <text evidence="3">Responsible for the release of ribosomes from messenger RNA at the termination of protein biosynthesis. May increase the efficiency of translation by recycling ribosomes from one round of translation to another.</text>
</comment>
<keyword evidence="3" id="KW-0963">Cytoplasm</keyword>
<evidence type="ECO:0000313" key="5">
    <source>
        <dbReference type="EMBL" id="HIU44834.1"/>
    </source>
</evidence>